<evidence type="ECO:0000259" key="1">
    <source>
        <dbReference type="Pfam" id="PF13613"/>
    </source>
</evidence>
<protein>
    <submittedName>
        <fullName evidence="2">DDE superfamily endonuclease</fullName>
    </submittedName>
</protein>
<dbReference type="Proteomes" id="UP000294963">
    <property type="component" value="Unassembled WGS sequence"/>
</dbReference>
<comment type="caution">
    <text evidence="2">The sequence shown here is derived from an EMBL/GenBank/DDBJ whole genome shotgun (WGS) entry which is preliminary data.</text>
</comment>
<organism evidence="2 3">
    <name type="scientific">Acinetobacter calcoaceticus</name>
    <dbReference type="NCBI Taxonomy" id="471"/>
    <lineage>
        <taxon>Bacteria</taxon>
        <taxon>Pseudomonadati</taxon>
        <taxon>Pseudomonadota</taxon>
        <taxon>Gammaproteobacteria</taxon>
        <taxon>Moraxellales</taxon>
        <taxon>Moraxellaceae</taxon>
        <taxon>Acinetobacter</taxon>
        <taxon>Acinetobacter calcoaceticus/baumannii complex</taxon>
    </lineage>
</organism>
<dbReference type="InterPro" id="IPR027805">
    <property type="entry name" value="Transposase_HTH_dom"/>
</dbReference>
<evidence type="ECO:0000313" key="3">
    <source>
        <dbReference type="Proteomes" id="UP000294963"/>
    </source>
</evidence>
<reference evidence="2 3" key="1">
    <citation type="submission" date="2019-03" db="EMBL/GenBank/DDBJ databases">
        <title>Genomic analyses of the natural microbiome of Caenorhabditis elegans.</title>
        <authorList>
            <person name="Samuel B."/>
        </authorList>
    </citation>
    <scope>NUCLEOTIDE SEQUENCE [LARGE SCALE GENOMIC DNA]</scope>
    <source>
        <strain evidence="2 3">JUb89</strain>
    </source>
</reference>
<dbReference type="OrthoDB" id="6708218at2"/>
<keyword evidence="3" id="KW-1185">Reference proteome</keyword>
<dbReference type="AlphaFoldDB" id="A0A4R1Y581"/>
<keyword evidence="2" id="KW-0540">Nuclease</keyword>
<dbReference type="EMBL" id="SLVJ01000009">
    <property type="protein sequence ID" value="TCM67253.1"/>
    <property type="molecule type" value="Genomic_DNA"/>
</dbReference>
<keyword evidence="2" id="KW-0255">Endonuclease</keyword>
<accession>A0A4R1Y581</accession>
<evidence type="ECO:0000313" key="2">
    <source>
        <dbReference type="EMBL" id="TCM67253.1"/>
    </source>
</evidence>
<name>A0A4R1Y581_ACICA</name>
<dbReference type="GO" id="GO:0004519">
    <property type="term" value="F:endonuclease activity"/>
    <property type="evidence" value="ECO:0007669"/>
    <property type="project" value="UniProtKB-KW"/>
</dbReference>
<keyword evidence="2" id="KW-0378">Hydrolase</keyword>
<proteinExistence type="predicted"/>
<sequence>MKYENLICFTEEEFERLTGVSKSIFAQMVEVLGQFERQKKKSGRPHSLSVENQLLLTLKYLLHNRTQLQLSADYQLAESNVNRTITKVENALSKATHVQLPQRQTLNSIAED</sequence>
<gene>
    <name evidence="2" type="ORF">EC844_10922</name>
</gene>
<feature type="domain" description="Transposase Helix-turn-helix" evidence="1">
    <location>
        <begin position="46"/>
        <end position="93"/>
    </location>
</feature>
<dbReference type="Pfam" id="PF13613">
    <property type="entry name" value="HTH_Tnp_4"/>
    <property type="match status" value="1"/>
</dbReference>